<comment type="similarity">
    <text evidence="1">Belongs to the CBP3 family.</text>
</comment>
<proteinExistence type="inferred from homology"/>
<dbReference type="KEGG" id="bid:Bind_3382"/>
<dbReference type="EMBL" id="CP001016">
    <property type="protein sequence ID" value="ACB96939.1"/>
    <property type="molecule type" value="Genomic_DNA"/>
</dbReference>
<dbReference type="Pfam" id="PF03981">
    <property type="entry name" value="Ubiq_cyt_C_chap"/>
    <property type="match status" value="1"/>
</dbReference>
<dbReference type="STRING" id="395963.Bind_3382"/>
<dbReference type="AlphaFoldDB" id="B2IEJ7"/>
<comment type="similarity">
    <text evidence="2">Belongs to the UPF0174 family.</text>
</comment>
<dbReference type="HOGENOM" id="CLU_051390_5_1_5"/>
<dbReference type="Proteomes" id="UP000001695">
    <property type="component" value="Chromosome"/>
</dbReference>
<gene>
    <name evidence="4" type="ordered locus">Bind_3382</name>
</gene>
<dbReference type="RefSeq" id="WP_012386287.1">
    <property type="nucleotide sequence ID" value="NC_010581.1"/>
</dbReference>
<evidence type="ECO:0000256" key="2">
    <source>
        <dbReference type="ARBA" id="ARBA00006436"/>
    </source>
</evidence>
<dbReference type="InterPro" id="IPR021150">
    <property type="entry name" value="Ubiq_cyt_c_chap"/>
</dbReference>
<accession>B2IEJ7</accession>
<dbReference type="OrthoDB" id="7158889at2"/>
<organism evidence="4 5">
    <name type="scientific">Beijerinckia indica subsp. indica (strain ATCC 9039 / DSM 1715 / NCIMB 8712)</name>
    <dbReference type="NCBI Taxonomy" id="395963"/>
    <lineage>
        <taxon>Bacteria</taxon>
        <taxon>Pseudomonadati</taxon>
        <taxon>Pseudomonadota</taxon>
        <taxon>Alphaproteobacteria</taxon>
        <taxon>Hyphomicrobiales</taxon>
        <taxon>Beijerinckiaceae</taxon>
        <taxon>Beijerinckia</taxon>
    </lineage>
</organism>
<dbReference type="PANTHER" id="PTHR12184:SF1">
    <property type="entry name" value="UBIQUINOL-CYTOCHROME-C REDUCTASE COMPLEX ASSEMBLY FACTOR 1"/>
    <property type="match status" value="1"/>
</dbReference>
<dbReference type="PANTHER" id="PTHR12184">
    <property type="entry name" value="UBIQUINOL-CYTOCHROME C REDUCTASE COMPLEX ASSEMBLY FACTOR 1 FAMILY MEMBER"/>
    <property type="match status" value="1"/>
</dbReference>
<dbReference type="InterPro" id="IPR007129">
    <property type="entry name" value="Ubiqinol_cyt_c_chaperone_CPB3"/>
</dbReference>
<reference evidence="5" key="1">
    <citation type="submission" date="2008-03" db="EMBL/GenBank/DDBJ databases">
        <title>Complete sequence of chromosome of Beijerinckia indica subsp. indica ATCC 9039.</title>
        <authorList>
            <consortium name="US DOE Joint Genome Institute"/>
            <person name="Copeland A."/>
            <person name="Lucas S."/>
            <person name="Lapidus A."/>
            <person name="Glavina del Rio T."/>
            <person name="Dalin E."/>
            <person name="Tice H."/>
            <person name="Bruce D."/>
            <person name="Goodwin L."/>
            <person name="Pitluck S."/>
            <person name="LaButti K."/>
            <person name="Schmutz J."/>
            <person name="Larimer F."/>
            <person name="Land M."/>
            <person name="Hauser L."/>
            <person name="Kyrpides N."/>
            <person name="Mikhailova N."/>
            <person name="Dunfield P.F."/>
            <person name="Dedysh S.N."/>
            <person name="Liesack W."/>
            <person name="Saw J.H."/>
            <person name="Alam M."/>
            <person name="Chen Y."/>
            <person name="Murrell J.C."/>
            <person name="Richardson P."/>
        </authorList>
    </citation>
    <scope>NUCLEOTIDE SEQUENCE [LARGE SCALE GENOMIC DNA]</scope>
    <source>
        <strain evidence="5">ATCC 9039 / DSM 1715 / NCIMB 8712</strain>
    </source>
</reference>
<keyword evidence="5" id="KW-1185">Reference proteome</keyword>
<protein>
    <submittedName>
        <fullName evidence="4">Ubiquinol-cytochrome c chaperone</fullName>
    </submittedName>
</protein>
<evidence type="ECO:0000313" key="5">
    <source>
        <dbReference type="Proteomes" id="UP000001695"/>
    </source>
</evidence>
<evidence type="ECO:0000313" key="4">
    <source>
        <dbReference type="EMBL" id="ACB96939.1"/>
    </source>
</evidence>
<evidence type="ECO:0000259" key="3">
    <source>
        <dbReference type="Pfam" id="PF03981"/>
    </source>
</evidence>
<name>B2IEJ7_BEII9</name>
<dbReference type="eggNOG" id="COG5452">
    <property type="taxonomic scope" value="Bacteria"/>
</dbReference>
<feature type="domain" description="Ubiquinol-cytochrome c chaperone" evidence="3">
    <location>
        <begin position="33"/>
        <end position="195"/>
    </location>
</feature>
<reference evidence="4 5" key="2">
    <citation type="journal article" date="2010" name="J. Bacteriol.">
        <title>Complete genome sequence of Beijerinckia indica subsp. indica.</title>
        <authorList>
            <person name="Tamas I."/>
            <person name="Dedysh S.N."/>
            <person name="Liesack W."/>
            <person name="Stott M.B."/>
            <person name="Alam M."/>
            <person name="Murrell J.C."/>
            <person name="Dunfield P.F."/>
        </authorList>
    </citation>
    <scope>NUCLEOTIDE SEQUENCE [LARGE SCALE GENOMIC DNA]</scope>
    <source>
        <strain evidence="5">ATCC 9039 / DSM 1715 / NCIMB 8712</strain>
    </source>
</reference>
<evidence type="ECO:0000256" key="1">
    <source>
        <dbReference type="ARBA" id="ARBA00006407"/>
    </source>
</evidence>
<sequence>MFAFFRRSSNRRLIDRLHGKIVTAARDPRLFTDYGVPDTLDGRFEMVTLHAALVVRHLRRLPAPAPDLAQDLTDCLFRHFDLALREMGVGDTSVPKRMRVLAEAFLGRSLAYEQALDAGNETEIDDTIASPLEAALERNIYAKSGAADEGAPVLEDRGEAVRKDEVERLARYVRRNDAALASMQLENVLRGDIAFASAQAD</sequence>